<dbReference type="Proteomes" id="UP001604277">
    <property type="component" value="Unassembled WGS sequence"/>
</dbReference>
<feature type="region of interest" description="Disordered" evidence="1">
    <location>
        <begin position="335"/>
        <end position="370"/>
    </location>
</feature>
<feature type="compositionally biased region" description="Low complexity" evidence="1">
    <location>
        <begin position="712"/>
        <end position="734"/>
    </location>
</feature>
<dbReference type="SMART" id="SM00513">
    <property type="entry name" value="SAP"/>
    <property type="match status" value="1"/>
</dbReference>
<keyword evidence="4" id="KW-1185">Reference proteome</keyword>
<reference evidence="4" key="1">
    <citation type="submission" date="2024-07" db="EMBL/GenBank/DDBJ databases">
        <title>Two chromosome-level genome assemblies of Korean endemic species Abeliophyllum distichum and Forsythia ovata (Oleaceae).</title>
        <authorList>
            <person name="Jang H."/>
        </authorList>
    </citation>
    <scope>NUCLEOTIDE SEQUENCE [LARGE SCALE GENOMIC DNA]</scope>
</reference>
<dbReference type="AlphaFoldDB" id="A0ABD1PWQ3"/>
<feature type="compositionally biased region" description="Polar residues" evidence="1">
    <location>
        <begin position="736"/>
        <end position="746"/>
    </location>
</feature>
<dbReference type="EMBL" id="JBFOLJ010000017">
    <property type="protein sequence ID" value="KAL2467992.1"/>
    <property type="molecule type" value="Genomic_DNA"/>
</dbReference>
<name>A0ABD1PWQ3_9LAMI</name>
<feature type="region of interest" description="Disordered" evidence="1">
    <location>
        <begin position="547"/>
        <end position="570"/>
    </location>
</feature>
<feature type="region of interest" description="Disordered" evidence="1">
    <location>
        <begin position="602"/>
        <end position="624"/>
    </location>
</feature>
<proteinExistence type="predicted"/>
<evidence type="ECO:0000259" key="2">
    <source>
        <dbReference type="PROSITE" id="PS50800"/>
    </source>
</evidence>
<dbReference type="PANTHER" id="PTHR47031">
    <property type="entry name" value="SAP DNA-BINDING DOMAIN-CONTAINING PROTEIN"/>
    <property type="match status" value="1"/>
</dbReference>
<evidence type="ECO:0000256" key="1">
    <source>
        <dbReference type="SAM" id="MobiDB-lite"/>
    </source>
</evidence>
<dbReference type="InterPro" id="IPR003034">
    <property type="entry name" value="SAP_dom"/>
</dbReference>
<sequence length="818" mass="90076">MSTQYPVLDNRPINKWKVTELKEELKRRNLKITGLKDDLVRRLDEAIQNEWATLDTQKGENLDHKSEPFDSNSTVNDTVAAQPTSAEGAHESNKLEEDEITKSSQNDAVLVGESRDLEASMESSGIAIVAVGNLVTSSEQRLDDSDITVDNEVLKSSSKEALENNKVEMGTEVLKHGKKDDVLVEEPGTVEASVQSIGVLPVAVSAQITSSDTTLQDTNTKVDSDDIGVTPVPSGEKSLENQDSEVEKEVFKPLQMDAECDVSYPSSQLHDVSYPSNQVHEVSANIEFQVKSESISTDTLSFNEKKELKDNLNADNVQLEPEVVRPELVLPSSSVNLSHDGSFHRLDDGMPGGNQGSVGETDDEKSRNMEVSQKNVNAEINTSDHVGEDNKLTHVTITKYSSPEHAVEPERLESSAEEKSGFADSAKEGYSQDFDFGKMAKLPDGDHLEKINLEQSSADDSMEEDVLEARHLGSDQNAAEVSKKAEPMDESGTVESASIDAMHTDIPSDELEHFLENKDKIASDIPSDKLEPFHENNDKIASLSDKRRFQAAAAADENAPPKRQRRWNGENVKLPVQQSSGVTVATTPNNLLQVVSEKSNVAASDSSLDEDAPKERIVPPSAKSPTNSLRIDNFLRPFTLKAVQELLAKTGKVCNFWMDQIKTHCYVTYSTVEDSIETRNAVYNLQWPTNGGRLLIADFVDPEEVKQRIEAPSQSAISPVSTSPSVVPIQTPSQPLQPHQQGPNKQSEPRHPLSRELPASGASRLHERLSQAPLTVEEEVDPPIVTLDDLFRKTQATPRIYYLPLTEEQVAAKVQKRE</sequence>
<dbReference type="PANTHER" id="PTHR47031:SF3">
    <property type="entry name" value="SAP DOMAIN-CONTAINING PROTEIN"/>
    <property type="match status" value="1"/>
</dbReference>
<dbReference type="InterPro" id="IPR035979">
    <property type="entry name" value="RBD_domain_sf"/>
</dbReference>
<dbReference type="InterPro" id="IPR034257">
    <property type="entry name" value="Acinus_RRM"/>
</dbReference>
<feature type="domain" description="SAP" evidence="2">
    <location>
        <begin position="13"/>
        <end position="47"/>
    </location>
</feature>
<comment type="caution">
    <text evidence="3">The sequence shown here is derived from an EMBL/GenBank/DDBJ whole genome shotgun (WGS) entry which is preliminary data.</text>
</comment>
<dbReference type="SUPFAM" id="SSF54928">
    <property type="entry name" value="RNA-binding domain, RBD"/>
    <property type="match status" value="1"/>
</dbReference>
<feature type="region of interest" description="Disordered" evidence="1">
    <location>
        <begin position="710"/>
        <end position="776"/>
    </location>
</feature>
<dbReference type="Pfam" id="PF16294">
    <property type="entry name" value="RSB_motif"/>
    <property type="match status" value="1"/>
</dbReference>
<accession>A0ABD1PWQ3</accession>
<dbReference type="InterPro" id="IPR032552">
    <property type="entry name" value="RSB_motif"/>
</dbReference>
<feature type="compositionally biased region" description="Basic and acidic residues" evidence="1">
    <location>
        <begin position="405"/>
        <end position="427"/>
    </location>
</feature>
<feature type="region of interest" description="Disordered" evidence="1">
    <location>
        <begin position="81"/>
        <end position="106"/>
    </location>
</feature>
<evidence type="ECO:0000313" key="3">
    <source>
        <dbReference type="EMBL" id="KAL2467992.1"/>
    </source>
</evidence>
<organism evidence="3 4">
    <name type="scientific">Forsythia ovata</name>
    <dbReference type="NCBI Taxonomy" id="205694"/>
    <lineage>
        <taxon>Eukaryota</taxon>
        <taxon>Viridiplantae</taxon>
        <taxon>Streptophyta</taxon>
        <taxon>Embryophyta</taxon>
        <taxon>Tracheophyta</taxon>
        <taxon>Spermatophyta</taxon>
        <taxon>Magnoliopsida</taxon>
        <taxon>eudicotyledons</taxon>
        <taxon>Gunneridae</taxon>
        <taxon>Pentapetalae</taxon>
        <taxon>asterids</taxon>
        <taxon>lamiids</taxon>
        <taxon>Lamiales</taxon>
        <taxon>Oleaceae</taxon>
        <taxon>Forsythieae</taxon>
        <taxon>Forsythia</taxon>
    </lineage>
</organism>
<gene>
    <name evidence="3" type="ORF">Fot_51517</name>
</gene>
<feature type="region of interest" description="Disordered" evidence="1">
    <location>
        <begin position="215"/>
        <end position="243"/>
    </location>
</feature>
<dbReference type="Pfam" id="PF02037">
    <property type="entry name" value="SAP"/>
    <property type="match status" value="1"/>
</dbReference>
<protein>
    <submittedName>
        <fullName evidence="3">SAFB-like transcription modulator</fullName>
    </submittedName>
</protein>
<feature type="region of interest" description="Disordered" evidence="1">
    <location>
        <begin position="403"/>
        <end position="428"/>
    </location>
</feature>
<dbReference type="CDD" id="cd12432">
    <property type="entry name" value="RRM_ACINU"/>
    <property type="match status" value="1"/>
</dbReference>
<feature type="region of interest" description="Disordered" evidence="1">
    <location>
        <begin position="472"/>
        <end position="491"/>
    </location>
</feature>
<evidence type="ECO:0000313" key="4">
    <source>
        <dbReference type="Proteomes" id="UP001604277"/>
    </source>
</evidence>
<dbReference type="Gene3D" id="1.10.720.30">
    <property type="entry name" value="SAP domain"/>
    <property type="match status" value="1"/>
</dbReference>
<dbReference type="SUPFAM" id="SSF68906">
    <property type="entry name" value="SAP domain"/>
    <property type="match status" value="1"/>
</dbReference>
<dbReference type="PROSITE" id="PS50800">
    <property type="entry name" value="SAP"/>
    <property type="match status" value="1"/>
</dbReference>
<dbReference type="InterPro" id="IPR036361">
    <property type="entry name" value="SAP_dom_sf"/>
</dbReference>